<organism evidence="1 2">
    <name type="scientific">Dallia pectoralis</name>
    <name type="common">Alaska blackfish</name>
    <dbReference type="NCBI Taxonomy" id="75939"/>
    <lineage>
        <taxon>Eukaryota</taxon>
        <taxon>Metazoa</taxon>
        <taxon>Chordata</taxon>
        <taxon>Craniata</taxon>
        <taxon>Vertebrata</taxon>
        <taxon>Euteleostomi</taxon>
        <taxon>Actinopterygii</taxon>
        <taxon>Neopterygii</taxon>
        <taxon>Teleostei</taxon>
        <taxon>Protacanthopterygii</taxon>
        <taxon>Esociformes</taxon>
        <taxon>Umbridae</taxon>
        <taxon>Dallia</taxon>
    </lineage>
</organism>
<name>A0ACC2G2Y8_DALPE</name>
<protein>
    <submittedName>
        <fullName evidence="1">Uncharacterized protein</fullName>
    </submittedName>
</protein>
<proteinExistence type="predicted"/>
<evidence type="ECO:0000313" key="1">
    <source>
        <dbReference type="EMBL" id="KAJ7998007.1"/>
    </source>
</evidence>
<dbReference type="EMBL" id="CM055745">
    <property type="protein sequence ID" value="KAJ7998007.1"/>
    <property type="molecule type" value="Genomic_DNA"/>
</dbReference>
<evidence type="ECO:0000313" key="2">
    <source>
        <dbReference type="Proteomes" id="UP001157502"/>
    </source>
</evidence>
<sequence>MDTLVRGDKVRIQSYDTHKSWRPAKVVQQVSHRSYEVELESGGVLRRRNYTEPTPTQNNPTTTGTVAAVAPGGLAENQDTITRSGRQVVRPSYLKD</sequence>
<comment type="caution">
    <text evidence="1">The sequence shown here is derived from an EMBL/GenBank/DDBJ whole genome shotgun (WGS) entry which is preliminary data.</text>
</comment>
<reference evidence="1" key="1">
    <citation type="submission" date="2021-05" db="EMBL/GenBank/DDBJ databases">
        <authorList>
            <person name="Pan Q."/>
            <person name="Jouanno E."/>
            <person name="Zahm M."/>
            <person name="Klopp C."/>
            <person name="Cabau C."/>
            <person name="Louis A."/>
            <person name="Berthelot C."/>
            <person name="Parey E."/>
            <person name="Roest Crollius H."/>
            <person name="Montfort J."/>
            <person name="Robinson-Rechavi M."/>
            <person name="Bouchez O."/>
            <person name="Lampietro C."/>
            <person name="Lopez Roques C."/>
            <person name="Donnadieu C."/>
            <person name="Postlethwait J."/>
            <person name="Bobe J."/>
            <person name="Dillon D."/>
            <person name="Chandos A."/>
            <person name="von Hippel F."/>
            <person name="Guiguen Y."/>
        </authorList>
    </citation>
    <scope>NUCLEOTIDE SEQUENCE</scope>
    <source>
        <strain evidence="1">YG-Jan2019</strain>
    </source>
</reference>
<accession>A0ACC2G2Y8</accession>
<keyword evidence="2" id="KW-1185">Reference proteome</keyword>
<gene>
    <name evidence="1" type="ORF">DPEC_G00218080</name>
</gene>
<dbReference type="Proteomes" id="UP001157502">
    <property type="component" value="Chromosome 18"/>
</dbReference>